<dbReference type="Proteomes" id="UP001060215">
    <property type="component" value="Chromosome 14"/>
</dbReference>
<dbReference type="EMBL" id="CM045771">
    <property type="protein sequence ID" value="KAI7987172.1"/>
    <property type="molecule type" value="Genomic_DNA"/>
</dbReference>
<accession>A0ACC0FGC5</accession>
<evidence type="ECO:0000313" key="2">
    <source>
        <dbReference type="Proteomes" id="UP001060215"/>
    </source>
</evidence>
<evidence type="ECO:0000313" key="1">
    <source>
        <dbReference type="EMBL" id="KAI7987172.1"/>
    </source>
</evidence>
<sequence length="132" mass="15553">MTEVQDLYLKVRFGYEKIILNNDEGVELQDIAFSLWKLHYKHIDEFRKRLRQTSANSESTNSSTLLNVANLQSNRDCHRKRFKLALLATYVGDDYIALYHCIRSLAIKEPFPDAWDNLILLFEKVISFTFTF</sequence>
<protein>
    <submittedName>
        <fullName evidence="1">Protein SMG7L</fullName>
    </submittedName>
</protein>
<name>A0ACC0FGC5_9ERIC</name>
<gene>
    <name evidence="1" type="ORF">LOK49_LG13G00179</name>
</gene>
<proteinExistence type="predicted"/>
<comment type="caution">
    <text evidence="1">The sequence shown here is derived from an EMBL/GenBank/DDBJ whole genome shotgun (WGS) entry which is preliminary data.</text>
</comment>
<reference evidence="1 2" key="1">
    <citation type="journal article" date="2022" name="Plant J.">
        <title>Chromosome-level genome of Camellia lanceoleosa provides a valuable resource for understanding genome evolution and self-incompatibility.</title>
        <authorList>
            <person name="Gong W."/>
            <person name="Xiao S."/>
            <person name="Wang L."/>
            <person name="Liao Z."/>
            <person name="Chang Y."/>
            <person name="Mo W."/>
            <person name="Hu G."/>
            <person name="Li W."/>
            <person name="Zhao G."/>
            <person name="Zhu H."/>
            <person name="Hu X."/>
            <person name="Ji K."/>
            <person name="Xiang X."/>
            <person name="Song Q."/>
            <person name="Yuan D."/>
            <person name="Jin S."/>
            <person name="Zhang L."/>
        </authorList>
    </citation>
    <scope>NUCLEOTIDE SEQUENCE [LARGE SCALE GENOMIC DNA]</scope>
    <source>
        <strain evidence="1">SQ_2022a</strain>
    </source>
</reference>
<keyword evidence="2" id="KW-1185">Reference proteome</keyword>
<organism evidence="1 2">
    <name type="scientific">Camellia lanceoleosa</name>
    <dbReference type="NCBI Taxonomy" id="1840588"/>
    <lineage>
        <taxon>Eukaryota</taxon>
        <taxon>Viridiplantae</taxon>
        <taxon>Streptophyta</taxon>
        <taxon>Embryophyta</taxon>
        <taxon>Tracheophyta</taxon>
        <taxon>Spermatophyta</taxon>
        <taxon>Magnoliopsida</taxon>
        <taxon>eudicotyledons</taxon>
        <taxon>Gunneridae</taxon>
        <taxon>Pentapetalae</taxon>
        <taxon>asterids</taxon>
        <taxon>Ericales</taxon>
        <taxon>Theaceae</taxon>
        <taxon>Camellia</taxon>
    </lineage>
</organism>